<dbReference type="InterPro" id="IPR013201">
    <property type="entry name" value="Prot_inhib_I29"/>
</dbReference>
<evidence type="ECO:0000256" key="5">
    <source>
        <dbReference type="ARBA" id="ARBA00023145"/>
    </source>
</evidence>
<keyword evidence="10" id="KW-1185">Reference proteome</keyword>
<evidence type="ECO:0000256" key="3">
    <source>
        <dbReference type="ARBA" id="ARBA00022801"/>
    </source>
</evidence>
<dbReference type="Gene3D" id="3.90.70.10">
    <property type="entry name" value="Cysteine proteinases"/>
    <property type="match status" value="1"/>
</dbReference>
<evidence type="ECO:0000256" key="4">
    <source>
        <dbReference type="ARBA" id="ARBA00022807"/>
    </source>
</evidence>
<dbReference type="InterPro" id="IPR038765">
    <property type="entry name" value="Papain-like_cys_pep_sf"/>
</dbReference>
<dbReference type="OrthoDB" id="190265at2759"/>
<gene>
    <name evidence="11" type="primary">CTSS</name>
</gene>
<evidence type="ECO:0000256" key="6">
    <source>
        <dbReference type="ARBA" id="ARBA00023157"/>
    </source>
</evidence>
<dbReference type="AlphaFoldDB" id="A0A9F2Q4C3"/>
<dbReference type="Pfam" id="PF08246">
    <property type="entry name" value="Inhibitor_I29"/>
    <property type="match status" value="1"/>
</dbReference>
<keyword evidence="4" id="KW-0788">Thiol protease</keyword>
<dbReference type="InterPro" id="IPR025660">
    <property type="entry name" value="Pept_his_AS"/>
</dbReference>
<dbReference type="SMART" id="SM00848">
    <property type="entry name" value="Inhibitor_I29"/>
    <property type="match status" value="1"/>
</dbReference>
<sequence>MFRMELYAWLLTLCVAAVSAEQWHKDPQLNKHWELWKKKHSKEYQNKNQEDLRRMNWEKNIQLITLHNLEYSLGLHSYELGMNDLGDMTHEEVMSQLTGLKIPSWWNQNSTWHKSISGIGLPDAVDWRDKGCVTDVKNQYACGACWAFSAVGALEAQLKIRTGKLVSLSPQNLVDCSNFYGNHGCNGGYMPAAFQYIIDNHGINSEASYPYTAKDGQCHYNPAERAATCSRYILLPSGSELFLKDALAKIGPVSVAINANQPTFFLYKQGVYNDPRCTAEHLNHAVLVIGYGTENGMDYWLVKNSWGVNFGHQGYIKVARNQGNRCGIASYGSYPLI</sequence>
<name>A0A9F2Q4C3_PYTBI</name>
<dbReference type="InterPro" id="IPR000668">
    <property type="entry name" value="Peptidase_C1A_C"/>
</dbReference>
<dbReference type="CTD" id="1520"/>
<dbReference type="PANTHER" id="PTHR12411">
    <property type="entry name" value="CYSTEINE PROTEASE FAMILY C1-RELATED"/>
    <property type="match status" value="1"/>
</dbReference>
<evidence type="ECO:0000313" key="11">
    <source>
        <dbReference type="RefSeq" id="XP_007427982.1"/>
    </source>
</evidence>
<evidence type="ECO:0000313" key="10">
    <source>
        <dbReference type="Proteomes" id="UP000695026"/>
    </source>
</evidence>
<feature type="domain" description="Peptidase C1A papain C-terminal" evidence="8">
    <location>
        <begin position="121"/>
        <end position="336"/>
    </location>
</feature>
<dbReference type="InterPro" id="IPR000169">
    <property type="entry name" value="Pept_cys_AS"/>
</dbReference>
<dbReference type="SUPFAM" id="SSF54001">
    <property type="entry name" value="Cysteine proteinases"/>
    <property type="match status" value="1"/>
</dbReference>
<evidence type="ECO:0000259" key="9">
    <source>
        <dbReference type="SMART" id="SM00848"/>
    </source>
</evidence>
<feature type="signal peptide" evidence="7">
    <location>
        <begin position="1"/>
        <end position="20"/>
    </location>
</feature>
<keyword evidence="2" id="KW-0645">Protease</keyword>
<evidence type="ECO:0000256" key="2">
    <source>
        <dbReference type="ARBA" id="ARBA00022670"/>
    </source>
</evidence>
<dbReference type="GeneID" id="103053841"/>
<evidence type="ECO:0000259" key="8">
    <source>
        <dbReference type="SMART" id="SM00645"/>
    </source>
</evidence>
<dbReference type="RefSeq" id="XP_007427982.1">
    <property type="nucleotide sequence ID" value="XM_007427920.2"/>
</dbReference>
<keyword evidence="3" id="KW-0378">Hydrolase</keyword>
<keyword evidence="6" id="KW-1015">Disulfide bond</keyword>
<accession>A0A9F2Q4C3</accession>
<dbReference type="InterPro" id="IPR013128">
    <property type="entry name" value="Peptidase_C1A"/>
</dbReference>
<keyword evidence="5" id="KW-0865">Zymogen</keyword>
<dbReference type="OMA" id="KSNPNQM"/>
<proteinExistence type="inferred from homology"/>
<dbReference type="InterPro" id="IPR025661">
    <property type="entry name" value="Pept_asp_AS"/>
</dbReference>
<feature type="domain" description="Cathepsin propeptide inhibitor" evidence="9">
    <location>
        <begin position="33"/>
        <end position="93"/>
    </location>
</feature>
<dbReference type="PROSITE" id="PS00640">
    <property type="entry name" value="THIOL_PROTEASE_ASN"/>
    <property type="match status" value="1"/>
</dbReference>
<dbReference type="PROSITE" id="PS00639">
    <property type="entry name" value="THIOL_PROTEASE_HIS"/>
    <property type="match status" value="1"/>
</dbReference>
<dbReference type="Pfam" id="PF00112">
    <property type="entry name" value="Peptidase_C1"/>
    <property type="match status" value="1"/>
</dbReference>
<reference evidence="11" key="1">
    <citation type="submission" date="2025-08" db="UniProtKB">
        <authorList>
            <consortium name="RefSeq"/>
        </authorList>
    </citation>
    <scope>IDENTIFICATION</scope>
    <source>
        <tissue evidence="11">Liver</tissue>
    </source>
</reference>
<evidence type="ECO:0000256" key="1">
    <source>
        <dbReference type="ARBA" id="ARBA00008455"/>
    </source>
</evidence>
<dbReference type="GO" id="GO:0006508">
    <property type="term" value="P:proteolysis"/>
    <property type="evidence" value="ECO:0007669"/>
    <property type="project" value="UniProtKB-KW"/>
</dbReference>
<evidence type="ECO:0000256" key="7">
    <source>
        <dbReference type="SAM" id="SignalP"/>
    </source>
</evidence>
<dbReference type="FunFam" id="3.90.70.10:FF:000006">
    <property type="entry name" value="Cathepsin S"/>
    <property type="match status" value="1"/>
</dbReference>
<dbReference type="SMART" id="SM00645">
    <property type="entry name" value="Pept_C1"/>
    <property type="match status" value="1"/>
</dbReference>
<dbReference type="CDD" id="cd02248">
    <property type="entry name" value="Peptidase_C1A"/>
    <property type="match status" value="1"/>
</dbReference>
<organism evidence="10 11">
    <name type="scientific">Python bivittatus</name>
    <name type="common">Burmese python</name>
    <name type="synonym">Python molurus bivittatus</name>
    <dbReference type="NCBI Taxonomy" id="176946"/>
    <lineage>
        <taxon>Eukaryota</taxon>
        <taxon>Metazoa</taxon>
        <taxon>Chordata</taxon>
        <taxon>Craniata</taxon>
        <taxon>Vertebrata</taxon>
        <taxon>Euteleostomi</taxon>
        <taxon>Lepidosauria</taxon>
        <taxon>Squamata</taxon>
        <taxon>Bifurcata</taxon>
        <taxon>Unidentata</taxon>
        <taxon>Episquamata</taxon>
        <taxon>Toxicofera</taxon>
        <taxon>Serpentes</taxon>
        <taxon>Henophidia</taxon>
        <taxon>Pythonidae</taxon>
        <taxon>Python</taxon>
    </lineage>
</organism>
<dbReference type="GO" id="GO:0008234">
    <property type="term" value="F:cysteine-type peptidase activity"/>
    <property type="evidence" value="ECO:0007669"/>
    <property type="project" value="UniProtKB-KW"/>
</dbReference>
<comment type="similarity">
    <text evidence="1">Belongs to the peptidase C1 family.</text>
</comment>
<keyword evidence="7" id="KW-0732">Signal</keyword>
<protein>
    <submittedName>
        <fullName evidence="11">Cathepsin S</fullName>
    </submittedName>
</protein>
<dbReference type="PROSITE" id="PS00139">
    <property type="entry name" value="THIOL_PROTEASE_CYS"/>
    <property type="match status" value="1"/>
</dbReference>
<dbReference type="PRINTS" id="PR00705">
    <property type="entry name" value="PAPAIN"/>
</dbReference>
<dbReference type="InterPro" id="IPR039417">
    <property type="entry name" value="Peptidase_C1A_papain-like"/>
</dbReference>
<dbReference type="Proteomes" id="UP000695026">
    <property type="component" value="Unplaced"/>
</dbReference>
<dbReference type="KEGG" id="pbi:103053841"/>
<feature type="chain" id="PRO_5039906568" evidence="7">
    <location>
        <begin position="21"/>
        <end position="337"/>
    </location>
</feature>